<gene>
    <name evidence="2" type="ORF">UFOVP996_65</name>
</gene>
<feature type="region of interest" description="Disordered" evidence="1">
    <location>
        <begin position="167"/>
        <end position="193"/>
    </location>
</feature>
<sequence length="226" mass="25749">MTPLIKEMVNLVSVADLDPTQMQWFDVTGAIKEYIGYDQRKYLLHPAPYKNMMLCGRTEQGDFMLSVLAEPTATVVTGWIMKPTGYKALGSFLFAEHNGEPKVGEVDKPIDPQDQSMMCAIVAMFYASLDMKVEAYVPTAKDTFTNRRKIKKGKLPTYDWHTVVIEPSKPKQEHQGGTHASPRRHQARGHWRTYKSGKRGWVKECWRGDASKGAVFKDYELKEKNT</sequence>
<evidence type="ECO:0000256" key="1">
    <source>
        <dbReference type="SAM" id="MobiDB-lite"/>
    </source>
</evidence>
<reference evidence="2" key="1">
    <citation type="submission" date="2020-05" db="EMBL/GenBank/DDBJ databases">
        <authorList>
            <person name="Chiriac C."/>
            <person name="Salcher M."/>
            <person name="Ghai R."/>
            <person name="Kavagutti S V."/>
        </authorList>
    </citation>
    <scope>NUCLEOTIDE SEQUENCE</scope>
</reference>
<evidence type="ECO:0000313" key="2">
    <source>
        <dbReference type="EMBL" id="CAB4175884.1"/>
    </source>
</evidence>
<organism evidence="2">
    <name type="scientific">uncultured Caudovirales phage</name>
    <dbReference type="NCBI Taxonomy" id="2100421"/>
    <lineage>
        <taxon>Viruses</taxon>
        <taxon>Duplodnaviria</taxon>
        <taxon>Heunggongvirae</taxon>
        <taxon>Uroviricota</taxon>
        <taxon>Caudoviricetes</taxon>
        <taxon>Peduoviridae</taxon>
        <taxon>Maltschvirus</taxon>
        <taxon>Maltschvirus maltsch</taxon>
    </lineage>
</organism>
<protein>
    <submittedName>
        <fullName evidence="2">Uncharacterized protein</fullName>
    </submittedName>
</protein>
<proteinExistence type="predicted"/>
<name>A0A6J5Q8H2_9CAUD</name>
<accession>A0A6J5Q8H2</accession>
<dbReference type="EMBL" id="LR796927">
    <property type="protein sequence ID" value="CAB4175884.1"/>
    <property type="molecule type" value="Genomic_DNA"/>
</dbReference>
<feature type="compositionally biased region" description="Basic residues" evidence="1">
    <location>
        <begin position="181"/>
        <end position="193"/>
    </location>
</feature>